<proteinExistence type="inferred from homology"/>
<dbReference type="Proteomes" id="UP000635387">
    <property type="component" value="Unassembled WGS sequence"/>
</dbReference>
<sequence>MKSRKDQVQAYFFVVGRLAAAVTHGKPDILEAPSKRMTTGTVLGFVLAAVITGIFGIYGMFVPPTGNTAWRQEGAIVMDKVSGARYVYLGGQLRPVPNYSSARLVSGTGEVTSVAPGALAGTTVGQPIGIPDAPDSLPAADKLNPGPWSVCLRPADIPVRGQPAEVTLLLGGPGGEVLGDDKGLLVSVPGGKTYLVAGGKRFWVPGRSAIAALGYSAIRPLDVTSNWLNTIPQGADLNAPAVPGTGETGPVLEGRQSLIGQVYQVRNTALGTEQIYVVRRDGLAAISRTVAALLLAAPTTRQAYPDLPVEPIQVGPAALTGVPITAASGLPNDLPPVPPEIVTPPVGTQSCVRHTSGGAGDPNVVTELLPGDRVTQVSAPLGKHQAGKTADRISIPAGGGLLARNRSASGTGGVIYLVTEVGKKYALADEGTITALGYTEGTAVTVDGQLLNLLPTGPVLSVGAARETQAVQQ</sequence>
<comment type="similarity">
    <text evidence="2">Belongs to the EccB family.</text>
</comment>
<dbReference type="InterPro" id="IPR007795">
    <property type="entry name" value="T7SS_EccB"/>
</dbReference>
<accession>A0ABQ3LZR5</accession>
<evidence type="ECO:0000256" key="9">
    <source>
        <dbReference type="ARBA" id="ARBA00023136"/>
    </source>
</evidence>
<dbReference type="Gene3D" id="2.40.50.910">
    <property type="entry name" value="Type VII secretion system EccB, repeat 3 domain"/>
    <property type="match status" value="1"/>
</dbReference>
<keyword evidence="12" id="KW-1185">Reference proteome</keyword>
<evidence type="ECO:0000256" key="8">
    <source>
        <dbReference type="ARBA" id="ARBA00022989"/>
    </source>
</evidence>
<dbReference type="InterPro" id="IPR042485">
    <property type="entry name" value="T7SS_EccB_R3"/>
</dbReference>
<comment type="subcellular location">
    <subcellularLocation>
        <location evidence="1">Cell membrane</location>
        <topology evidence="1">Single-pass membrane protein</topology>
    </subcellularLocation>
</comment>
<keyword evidence="6" id="KW-0378">Hydrolase</keyword>
<evidence type="ECO:0000256" key="5">
    <source>
        <dbReference type="ARBA" id="ARBA00022741"/>
    </source>
</evidence>
<keyword evidence="8 10" id="KW-1133">Transmembrane helix</keyword>
<reference evidence="12" key="1">
    <citation type="journal article" date="2019" name="Int. J. Syst. Evol. Microbiol.">
        <title>The Global Catalogue of Microorganisms (GCM) 10K type strain sequencing project: providing services to taxonomists for standard genome sequencing and annotation.</title>
        <authorList>
            <consortium name="The Broad Institute Genomics Platform"/>
            <consortium name="The Broad Institute Genome Sequencing Center for Infectious Disease"/>
            <person name="Wu L."/>
            <person name="Ma J."/>
        </authorList>
    </citation>
    <scope>NUCLEOTIDE SEQUENCE [LARGE SCALE GENOMIC DNA]</scope>
    <source>
        <strain evidence="12">CGMCC 4.7683</strain>
    </source>
</reference>
<evidence type="ECO:0000256" key="7">
    <source>
        <dbReference type="ARBA" id="ARBA00022840"/>
    </source>
</evidence>
<dbReference type="Pfam" id="PF05108">
    <property type="entry name" value="T7SS_ESX1_EccB"/>
    <property type="match status" value="1"/>
</dbReference>
<evidence type="ECO:0000313" key="12">
    <source>
        <dbReference type="Proteomes" id="UP000635387"/>
    </source>
</evidence>
<evidence type="ECO:0000313" key="11">
    <source>
        <dbReference type="EMBL" id="GHH28365.1"/>
    </source>
</evidence>
<dbReference type="EMBL" id="BNAY01000007">
    <property type="protein sequence ID" value="GHH28365.1"/>
    <property type="molecule type" value="Genomic_DNA"/>
</dbReference>
<evidence type="ECO:0000256" key="2">
    <source>
        <dbReference type="ARBA" id="ARBA00008149"/>
    </source>
</evidence>
<organism evidence="11 12">
    <name type="scientific">Amycolatopsis oliviviridis</name>
    <dbReference type="NCBI Taxonomy" id="1471590"/>
    <lineage>
        <taxon>Bacteria</taxon>
        <taxon>Bacillati</taxon>
        <taxon>Actinomycetota</taxon>
        <taxon>Actinomycetes</taxon>
        <taxon>Pseudonocardiales</taxon>
        <taxon>Pseudonocardiaceae</taxon>
        <taxon>Amycolatopsis</taxon>
    </lineage>
</organism>
<dbReference type="Gene3D" id="3.30.2390.20">
    <property type="entry name" value="Type VII secretion system EccB, repeat 1 domain"/>
    <property type="match status" value="1"/>
</dbReference>
<evidence type="ECO:0000256" key="10">
    <source>
        <dbReference type="SAM" id="Phobius"/>
    </source>
</evidence>
<dbReference type="NCBIfam" id="TIGR03919">
    <property type="entry name" value="T7SS_EccB"/>
    <property type="match status" value="1"/>
</dbReference>
<keyword evidence="5" id="KW-0547">Nucleotide-binding</keyword>
<keyword evidence="3" id="KW-1003">Cell membrane</keyword>
<gene>
    <name evidence="11" type="ORF">GCM10017790_59100</name>
</gene>
<evidence type="ECO:0000256" key="1">
    <source>
        <dbReference type="ARBA" id="ARBA00004162"/>
    </source>
</evidence>
<name>A0ABQ3LZR5_9PSEU</name>
<evidence type="ECO:0000256" key="3">
    <source>
        <dbReference type="ARBA" id="ARBA00022475"/>
    </source>
</evidence>
<comment type="caution">
    <text evidence="11">The sequence shown here is derived from an EMBL/GenBank/DDBJ whole genome shotgun (WGS) entry which is preliminary data.</text>
</comment>
<protein>
    <submittedName>
        <fullName evidence="11">Type VII secretion protein EccB</fullName>
    </submittedName>
</protein>
<keyword evidence="7" id="KW-0067">ATP-binding</keyword>
<dbReference type="PANTHER" id="PTHR40765">
    <property type="entry name" value="ESX-2 SECRETION SYSTEM ATPASE ECCB2"/>
    <property type="match status" value="1"/>
</dbReference>
<evidence type="ECO:0000256" key="6">
    <source>
        <dbReference type="ARBA" id="ARBA00022801"/>
    </source>
</evidence>
<dbReference type="RefSeq" id="WP_191257665.1">
    <property type="nucleotide sequence ID" value="NZ_BNAY01000007.1"/>
</dbReference>
<dbReference type="InterPro" id="IPR044857">
    <property type="entry name" value="T7SS_EccB_R1"/>
</dbReference>
<dbReference type="PANTHER" id="PTHR40765:SF2">
    <property type="entry name" value="ESX-2 SECRETION SYSTEM ATPASE ECCB2"/>
    <property type="match status" value="1"/>
</dbReference>
<keyword evidence="4 10" id="KW-0812">Transmembrane</keyword>
<keyword evidence="9 10" id="KW-0472">Membrane</keyword>
<evidence type="ECO:0000256" key="4">
    <source>
        <dbReference type="ARBA" id="ARBA00022692"/>
    </source>
</evidence>
<feature type="transmembrane region" description="Helical" evidence="10">
    <location>
        <begin position="42"/>
        <end position="61"/>
    </location>
</feature>